<reference evidence="2 3" key="1">
    <citation type="submission" date="2019-07" db="EMBL/GenBank/DDBJ databases">
        <title>Whole genome shotgun sequence of Microvirga aerophila NBRC 106136.</title>
        <authorList>
            <person name="Hosoyama A."/>
            <person name="Uohara A."/>
            <person name="Ohji S."/>
            <person name="Ichikawa N."/>
        </authorList>
    </citation>
    <scope>NUCLEOTIDE SEQUENCE [LARGE SCALE GENOMIC DNA]</scope>
    <source>
        <strain evidence="2 3">NBRC 106136</strain>
    </source>
</reference>
<evidence type="ECO:0000313" key="2">
    <source>
        <dbReference type="EMBL" id="GEO18838.1"/>
    </source>
</evidence>
<evidence type="ECO:0000313" key="3">
    <source>
        <dbReference type="Proteomes" id="UP000321085"/>
    </source>
</evidence>
<evidence type="ECO:0000259" key="1">
    <source>
        <dbReference type="Pfam" id="PF21834"/>
    </source>
</evidence>
<gene>
    <name evidence="2" type="ORF">MAE02_65340</name>
</gene>
<dbReference type="RefSeq" id="WP_373867443.1">
    <property type="nucleotide sequence ID" value="NZ_BJYU01000256.1"/>
</dbReference>
<proteinExistence type="predicted"/>
<dbReference type="EMBL" id="BJYU01000256">
    <property type="protein sequence ID" value="GEO18838.1"/>
    <property type="molecule type" value="Genomic_DNA"/>
</dbReference>
<feature type="domain" description="DUF6894" evidence="1">
    <location>
        <begin position="3"/>
        <end position="72"/>
    </location>
</feature>
<dbReference type="Pfam" id="PF21834">
    <property type="entry name" value="DUF6894"/>
    <property type="match status" value="1"/>
</dbReference>
<dbReference type="AlphaFoldDB" id="A0A512C3Q4"/>
<organism evidence="2 3">
    <name type="scientific">Microvirga aerophila</name>
    <dbReference type="NCBI Taxonomy" id="670291"/>
    <lineage>
        <taxon>Bacteria</taxon>
        <taxon>Pseudomonadati</taxon>
        <taxon>Pseudomonadota</taxon>
        <taxon>Alphaproteobacteria</taxon>
        <taxon>Hyphomicrobiales</taxon>
        <taxon>Methylobacteriaceae</taxon>
        <taxon>Microvirga</taxon>
    </lineage>
</organism>
<dbReference type="Proteomes" id="UP000321085">
    <property type="component" value="Unassembled WGS sequence"/>
</dbReference>
<sequence length="85" mass="9497">MPLFYFDLRQRNGICLHDEIGTDLPDIEAARQEAVRTIASFQRDAGFGGPDYTDHVFEVFDEHGRQVFTLALPGAGPPSFSSKRP</sequence>
<name>A0A512C3Q4_9HYPH</name>
<comment type="caution">
    <text evidence="2">The sequence shown here is derived from an EMBL/GenBank/DDBJ whole genome shotgun (WGS) entry which is preliminary data.</text>
</comment>
<accession>A0A512C3Q4</accession>
<dbReference type="InterPro" id="IPR054189">
    <property type="entry name" value="DUF6894"/>
</dbReference>
<protein>
    <recommendedName>
        <fullName evidence="1">DUF6894 domain-containing protein</fullName>
    </recommendedName>
</protein>
<keyword evidence="3" id="KW-1185">Reference proteome</keyword>